<reference evidence="2" key="1">
    <citation type="journal article" date="2014" name="Int. J. Syst. Evol. Microbiol.">
        <title>Complete genome sequence of Corynebacterium casei LMG S-19264T (=DSM 44701T), isolated from a smear-ripened cheese.</title>
        <authorList>
            <consortium name="US DOE Joint Genome Institute (JGI-PGF)"/>
            <person name="Walter F."/>
            <person name="Albersmeier A."/>
            <person name="Kalinowski J."/>
            <person name="Ruckert C."/>
        </authorList>
    </citation>
    <scope>NUCLEOTIDE SEQUENCE</scope>
    <source>
        <strain evidence="2">KCTC 12711</strain>
    </source>
</reference>
<feature type="transmembrane region" description="Helical" evidence="1">
    <location>
        <begin position="51"/>
        <end position="70"/>
    </location>
</feature>
<reference evidence="2" key="2">
    <citation type="submission" date="2020-09" db="EMBL/GenBank/DDBJ databases">
        <authorList>
            <person name="Sun Q."/>
            <person name="Kim S."/>
        </authorList>
    </citation>
    <scope>NUCLEOTIDE SEQUENCE</scope>
    <source>
        <strain evidence="2">KCTC 12711</strain>
    </source>
</reference>
<proteinExistence type="predicted"/>
<sequence>MDIIVGILAIIAILIAIAVGGAVLWFLLCFGITIVGWYFVPDLWRAGHDNLAILLAICAPIINVFAFSWLSEMIDSGRSGPYPYFDKSSKKAIYDKDGNVKGYEDK</sequence>
<gene>
    <name evidence="2" type="ORF">GCM10008090_25730</name>
</gene>
<keyword evidence="3" id="KW-1185">Reference proteome</keyword>
<protein>
    <submittedName>
        <fullName evidence="2">Uncharacterized protein</fullName>
    </submittedName>
</protein>
<feature type="transmembrane region" description="Helical" evidence="1">
    <location>
        <begin position="7"/>
        <end position="39"/>
    </location>
</feature>
<keyword evidence="1" id="KW-0472">Membrane</keyword>
<accession>A0A918VQI5</accession>
<evidence type="ECO:0000256" key="1">
    <source>
        <dbReference type="SAM" id="Phobius"/>
    </source>
</evidence>
<keyword evidence="1" id="KW-1133">Transmembrane helix</keyword>
<dbReference type="AlphaFoldDB" id="A0A918VQI5"/>
<organism evidence="2 3">
    <name type="scientific">Arenicella chitinivorans</name>
    <dbReference type="NCBI Taxonomy" id="1329800"/>
    <lineage>
        <taxon>Bacteria</taxon>
        <taxon>Pseudomonadati</taxon>
        <taxon>Pseudomonadota</taxon>
        <taxon>Gammaproteobacteria</taxon>
        <taxon>Arenicellales</taxon>
        <taxon>Arenicellaceae</taxon>
        <taxon>Arenicella</taxon>
    </lineage>
</organism>
<keyword evidence="1" id="KW-0812">Transmembrane</keyword>
<dbReference type="Proteomes" id="UP000614811">
    <property type="component" value="Unassembled WGS sequence"/>
</dbReference>
<name>A0A918VQI5_9GAMM</name>
<dbReference type="EMBL" id="BMXA01000005">
    <property type="protein sequence ID" value="GHA15031.1"/>
    <property type="molecule type" value="Genomic_DNA"/>
</dbReference>
<evidence type="ECO:0000313" key="2">
    <source>
        <dbReference type="EMBL" id="GHA15031.1"/>
    </source>
</evidence>
<dbReference type="RefSeq" id="WP_189401935.1">
    <property type="nucleotide sequence ID" value="NZ_BMXA01000005.1"/>
</dbReference>
<comment type="caution">
    <text evidence="2">The sequence shown here is derived from an EMBL/GenBank/DDBJ whole genome shotgun (WGS) entry which is preliminary data.</text>
</comment>
<evidence type="ECO:0000313" key="3">
    <source>
        <dbReference type="Proteomes" id="UP000614811"/>
    </source>
</evidence>